<evidence type="ECO:0000256" key="6">
    <source>
        <dbReference type="SAM" id="MobiDB-lite"/>
    </source>
</evidence>
<evidence type="ECO:0000256" key="2">
    <source>
        <dbReference type="ARBA" id="ARBA00023015"/>
    </source>
</evidence>
<evidence type="ECO:0000313" key="10">
    <source>
        <dbReference type="Proteomes" id="UP001339911"/>
    </source>
</evidence>
<dbReference type="InterPro" id="IPR007630">
    <property type="entry name" value="RNA_pol_sigma70_r4"/>
</dbReference>
<evidence type="ECO:0000259" key="8">
    <source>
        <dbReference type="Pfam" id="PF04545"/>
    </source>
</evidence>
<feature type="region of interest" description="Disordered" evidence="6">
    <location>
        <begin position="603"/>
        <end position="633"/>
    </location>
</feature>
<keyword evidence="3" id="KW-0731">Sigma factor</keyword>
<protein>
    <submittedName>
        <fullName evidence="9">Sigma-70 family RNA polymerase sigma factor</fullName>
    </submittedName>
</protein>
<feature type="region of interest" description="Disordered" evidence="6">
    <location>
        <begin position="270"/>
        <end position="303"/>
    </location>
</feature>
<feature type="compositionally biased region" description="Low complexity" evidence="6">
    <location>
        <begin position="270"/>
        <end position="297"/>
    </location>
</feature>
<proteinExistence type="inferred from homology"/>
<dbReference type="Pfam" id="PF04542">
    <property type="entry name" value="Sigma70_r2"/>
    <property type="match status" value="1"/>
</dbReference>
<dbReference type="InterPro" id="IPR013325">
    <property type="entry name" value="RNA_pol_sigma_r2"/>
</dbReference>
<dbReference type="PANTHER" id="PTHR43133:SF57">
    <property type="entry name" value="RNA POLYMERASE SIGMA-70 FACTOR"/>
    <property type="match status" value="1"/>
</dbReference>
<keyword evidence="10" id="KW-1185">Reference proteome</keyword>
<dbReference type="InterPro" id="IPR036388">
    <property type="entry name" value="WH-like_DNA-bd_sf"/>
</dbReference>
<dbReference type="Proteomes" id="UP001339911">
    <property type="component" value="Unassembled WGS sequence"/>
</dbReference>
<sequence>MTESAPDDLVLDELLPRAIAEAEAALRRPNRARAGFDPLRPALSSLAAFDTKRNPGAVHRLAMLLTRLGLHTEAGRLLDWAAWRTTRGSDAWLATENVRAILAAARGDRDRAAILLDLALRTTDRLSVTSAKLHANLAVLCLETGESGRAARHATAALTAAVGADRPAEWPADLLASAETSAMQAIERSAADPPGTAQELRDLAETQLALAMRRRRLDLVESAIEVMELAGQHLTARLPAGHPEAVRLGEELATAEERYADLRAASPATPAAVTAPTAAGHPTVAVPPDALAPDTPTRTPPDRVRLGVPEAYHWVVERYLENVFRFVYYRVGDRWLAADLTSTAVRRVLHRIDTFSGPDRELGAWLIGTAREVLADHHPGGRPPSPVDDPDHPARDGAAELVNGPLLAALRQLDPEQRDCLVLRFLQAFSLAETARAMGQAESRIRVVQHRAVRALTRLMPPGPPPPWSDLTRRRMRQGRYLLRRLLRPSPPDLFRGDGEDSASVAGPGVLHGADRLIVLGLQLRTIPTSPATCPATPPCRQHPTGCPPALLSSDADARLRSMLLAIVDEAAVTTAGTDDTGAAPGTPGGALRSGSRIVVTGRAGVGVGRGAEEGGPRPRRRKTSTDVSVSGAGCVRWRHEAAR</sequence>
<feature type="domain" description="RNA polymerase sigma-70 region 2" evidence="7">
    <location>
        <begin position="316"/>
        <end position="377"/>
    </location>
</feature>
<dbReference type="InterPro" id="IPR007627">
    <property type="entry name" value="RNA_pol_sigma70_r2"/>
</dbReference>
<dbReference type="Gene3D" id="1.10.10.10">
    <property type="entry name" value="Winged helix-like DNA-binding domain superfamily/Winged helix DNA-binding domain"/>
    <property type="match status" value="1"/>
</dbReference>
<dbReference type="Pfam" id="PF04545">
    <property type="entry name" value="Sigma70_r4"/>
    <property type="match status" value="1"/>
</dbReference>
<evidence type="ECO:0000256" key="4">
    <source>
        <dbReference type="ARBA" id="ARBA00023125"/>
    </source>
</evidence>
<comment type="caution">
    <text evidence="9">The sequence shown here is derived from an EMBL/GenBank/DDBJ whole genome shotgun (WGS) entry which is preliminary data.</text>
</comment>
<dbReference type="Gene3D" id="1.10.1740.10">
    <property type="match status" value="1"/>
</dbReference>
<keyword evidence="4" id="KW-0238">DNA-binding</keyword>
<evidence type="ECO:0000256" key="1">
    <source>
        <dbReference type="ARBA" id="ARBA00010641"/>
    </source>
</evidence>
<dbReference type="EMBL" id="JAZGQL010000020">
    <property type="protein sequence ID" value="MEE6310020.1"/>
    <property type="molecule type" value="Genomic_DNA"/>
</dbReference>
<dbReference type="SUPFAM" id="SSF88659">
    <property type="entry name" value="Sigma3 and sigma4 domains of RNA polymerase sigma factors"/>
    <property type="match status" value="1"/>
</dbReference>
<feature type="domain" description="RNA polymerase sigma-70 region 4" evidence="8">
    <location>
        <begin position="409"/>
        <end position="456"/>
    </location>
</feature>
<gene>
    <name evidence="9" type="ORF">V1634_24610</name>
</gene>
<reference evidence="9 10" key="1">
    <citation type="submission" date="2024-01" db="EMBL/GenBank/DDBJ databases">
        <title>Genome insights into Plantactinospora veratri sp. nov.</title>
        <authorList>
            <person name="Wang L."/>
        </authorList>
    </citation>
    <scope>NUCLEOTIDE SEQUENCE [LARGE SCALE GENOMIC DNA]</scope>
    <source>
        <strain evidence="9 10">NEAU-FHS4</strain>
    </source>
</reference>
<dbReference type="PANTHER" id="PTHR43133">
    <property type="entry name" value="RNA POLYMERASE ECF-TYPE SIGMA FACTO"/>
    <property type="match status" value="1"/>
</dbReference>
<dbReference type="RefSeq" id="WP_331210243.1">
    <property type="nucleotide sequence ID" value="NZ_JAZGQL010000020.1"/>
</dbReference>
<dbReference type="CDD" id="cd06171">
    <property type="entry name" value="Sigma70_r4"/>
    <property type="match status" value="1"/>
</dbReference>
<dbReference type="SUPFAM" id="SSF88946">
    <property type="entry name" value="Sigma2 domain of RNA polymerase sigma factors"/>
    <property type="match status" value="1"/>
</dbReference>
<organism evidence="9 10">
    <name type="scientific">Plantactinospora veratri</name>
    <dbReference type="NCBI Taxonomy" id="1436122"/>
    <lineage>
        <taxon>Bacteria</taxon>
        <taxon>Bacillati</taxon>
        <taxon>Actinomycetota</taxon>
        <taxon>Actinomycetes</taxon>
        <taxon>Micromonosporales</taxon>
        <taxon>Micromonosporaceae</taxon>
        <taxon>Plantactinospora</taxon>
    </lineage>
</organism>
<evidence type="ECO:0000259" key="7">
    <source>
        <dbReference type="Pfam" id="PF04542"/>
    </source>
</evidence>
<name>A0ABU7SJB8_9ACTN</name>
<keyword evidence="5" id="KW-0804">Transcription</keyword>
<keyword evidence="2" id="KW-0805">Transcription regulation</keyword>
<dbReference type="InterPro" id="IPR039425">
    <property type="entry name" value="RNA_pol_sigma-70-like"/>
</dbReference>
<evidence type="ECO:0000313" key="9">
    <source>
        <dbReference type="EMBL" id="MEE6310020.1"/>
    </source>
</evidence>
<evidence type="ECO:0000256" key="3">
    <source>
        <dbReference type="ARBA" id="ARBA00023082"/>
    </source>
</evidence>
<feature type="region of interest" description="Disordered" evidence="6">
    <location>
        <begin position="375"/>
        <end position="396"/>
    </location>
</feature>
<dbReference type="InterPro" id="IPR014284">
    <property type="entry name" value="RNA_pol_sigma-70_dom"/>
</dbReference>
<accession>A0ABU7SJB8</accession>
<dbReference type="InterPro" id="IPR013324">
    <property type="entry name" value="RNA_pol_sigma_r3/r4-like"/>
</dbReference>
<comment type="similarity">
    <text evidence="1">Belongs to the sigma-70 factor family. ECF subfamily.</text>
</comment>
<dbReference type="NCBIfam" id="TIGR02937">
    <property type="entry name" value="sigma70-ECF"/>
    <property type="match status" value="1"/>
</dbReference>
<evidence type="ECO:0000256" key="5">
    <source>
        <dbReference type="ARBA" id="ARBA00023163"/>
    </source>
</evidence>